<dbReference type="AlphaFoldDB" id="A0A1Y2CLF4"/>
<proteinExistence type="predicted"/>
<dbReference type="EMBL" id="MCGO01000013">
    <property type="protein sequence ID" value="ORY47694.1"/>
    <property type="molecule type" value="Genomic_DNA"/>
</dbReference>
<dbReference type="STRING" id="329046.A0A1Y2CLF4"/>
<dbReference type="PRINTS" id="PR00837">
    <property type="entry name" value="V5TPXLIKE"/>
</dbReference>
<accession>A0A1Y2CLF4</accession>
<protein>
    <submittedName>
        <fullName evidence="2">PR-1-like protein</fullName>
    </submittedName>
</protein>
<organism evidence="2 3">
    <name type="scientific">Rhizoclosmatium globosum</name>
    <dbReference type="NCBI Taxonomy" id="329046"/>
    <lineage>
        <taxon>Eukaryota</taxon>
        <taxon>Fungi</taxon>
        <taxon>Fungi incertae sedis</taxon>
        <taxon>Chytridiomycota</taxon>
        <taxon>Chytridiomycota incertae sedis</taxon>
        <taxon>Chytridiomycetes</taxon>
        <taxon>Chytridiales</taxon>
        <taxon>Chytriomycetaceae</taxon>
        <taxon>Rhizoclosmatium</taxon>
    </lineage>
</organism>
<dbReference type="Proteomes" id="UP000193642">
    <property type="component" value="Unassembled WGS sequence"/>
</dbReference>
<comment type="caution">
    <text evidence="2">The sequence shown here is derived from an EMBL/GenBank/DDBJ whole genome shotgun (WGS) entry which is preliminary data.</text>
</comment>
<keyword evidence="3" id="KW-1185">Reference proteome</keyword>
<gene>
    <name evidence="2" type="ORF">BCR33DRAFT_714781</name>
</gene>
<dbReference type="SUPFAM" id="SSF55797">
    <property type="entry name" value="PR-1-like"/>
    <property type="match status" value="1"/>
</dbReference>
<dbReference type="InterPro" id="IPR001283">
    <property type="entry name" value="CRISP-related"/>
</dbReference>
<dbReference type="InterPro" id="IPR035940">
    <property type="entry name" value="CAP_sf"/>
</dbReference>
<dbReference type="InterPro" id="IPR014044">
    <property type="entry name" value="CAP_dom"/>
</dbReference>
<reference evidence="2 3" key="1">
    <citation type="submission" date="2016-07" db="EMBL/GenBank/DDBJ databases">
        <title>Pervasive Adenine N6-methylation of Active Genes in Fungi.</title>
        <authorList>
            <consortium name="DOE Joint Genome Institute"/>
            <person name="Mondo S.J."/>
            <person name="Dannebaum R.O."/>
            <person name="Kuo R.C."/>
            <person name="Labutti K."/>
            <person name="Haridas S."/>
            <person name="Kuo A."/>
            <person name="Salamov A."/>
            <person name="Ahrendt S.R."/>
            <person name="Lipzen A."/>
            <person name="Sullivan W."/>
            <person name="Andreopoulos W.B."/>
            <person name="Clum A."/>
            <person name="Lindquist E."/>
            <person name="Daum C."/>
            <person name="Ramamoorthy G.K."/>
            <person name="Gryganskyi A."/>
            <person name="Culley D."/>
            <person name="Magnuson J.K."/>
            <person name="James T.Y."/>
            <person name="O'Malley M.A."/>
            <person name="Stajich J.E."/>
            <person name="Spatafora J.W."/>
            <person name="Visel A."/>
            <person name="Grigoriev I.V."/>
        </authorList>
    </citation>
    <scope>NUCLEOTIDE SEQUENCE [LARGE SCALE GENOMIC DNA]</scope>
    <source>
        <strain evidence="2 3">JEL800</strain>
    </source>
</reference>
<dbReference type="SMART" id="SM00198">
    <property type="entry name" value="SCP"/>
    <property type="match status" value="1"/>
</dbReference>
<dbReference type="OrthoDB" id="2128882at2759"/>
<dbReference type="Gene3D" id="3.40.33.10">
    <property type="entry name" value="CAP"/>
    <property type="match status" value="1"/>
</dbReference>
<sequence length="164" mass="18002">MSVVQLDQASINSILYSHNAMRAKYGAAPLKWDSSIANQAASWASHSKSYPNFMAQPNPHGQTQNVGQNIAWIFQSNPFPSSVSQLPYSSLIGNWNSEPIPQKPGTYNHVSQVLWKSTTHVGCGVAVGRDPKKNGQNDIILVCDYYPPGNFQGKQWNTVSTGRP</sequence>
<dbReference type="PANTHER" id="PTHR10334">
    <property type="entry name" value="CYSTEINE-RICH SECRETORY PROTEIN-RELATED"/>
    <property type="match status" value="1"/>
</dbReference>
<name>A0A1Y2CLF4_9FUNG</name>
<evidence type="ECO:0000313" key="3">
    <source>
        <dbReference type="Proteomes" id="UP000193642"/>
    </source>
</evidence>
<feature type="domain" description="SCP" evidence="1">
    <location>
        <begin position="9"/>
        <end position="153"/>
    </location>
</feature>
<evidence type="ECO:0000313" key="2">
    <source>
        <dbReference type="EMBL" id="ORY47694.1"/>
    </source>
</evidence>
<dbReference type="Pfam" id="PF00188">
    <property type="entry name" value="CAP"/>
    <property type="match status" value="1"/>
</dbReference>
<evidence type="ECO:0000259" key="1">
    <source>
        <dbReference type="SMART" id="SM00198"/>
    </source>
</evidence>